<keyword evidence="3 6" id="KW-0812">Transmembrane</keyword>
<evidence type="ECO:0000256" key="1">
    <source>
        <dbReference type="ARBA" id="ARBA00004651"/>
    </source>
</evidence>
<dbReference type="PANTHER" id="PTHR33529:SF2">
    <property type="entry name" value="LIPOPOLYSACCHARIDE EXPORT SYSTEM PERMEASE PROTEIN LPTG"/>
    <property type="match status" value="1"/>
</dbReference>
<protein>
    <submittedName>
        <fullName evidence="7">Lipopolysaccharide export system permease protein</fullName>
    </submittedName>
</protein>
<proteinExistence type="predicted"/>
<evidence type="ECO:0000256" key="5">
    <source>
        <dbReference type="ARBA" id="ARBA00023136"/>
    </source>
</evidence>
<name>A0A564WFF0_9PROT</name>
<keyword evidence="4 6" id="KW-1133">Transmembrane helix</keyword>
<dbReference type="Proteomes" id="UP000326641">
    <property type="component" value="Unassembled WGS sequence"/>
</dbReference>
<evidence type="ECO:0000313" key="8">
    <source>
        <dbReference type="Proteomes" id="UP000326641"/>
    </source>
</evidence>
<sequence length="401" mass="43888">MPITLFDRYIAGQILRPLAIALCVALLAFLVSRFLQLMDLVLGASGPIKVMFEIIGYLVPHYLSIALPISLLFGVMFGFNKMTRDGEVDAMQAAGLSLARQLRPAMAVAIAVMAINTVMESYLRPYARYAYQQVVYAVSKAALHASVRAGVFARVGNVTFLIQGIGPDGVSLSRVFLYESDGEGESASAVAAKGGDLIRAEEDGPPILRLFEGLRISRHVGGAEPGGQSSALRFRELRTVLHEEHAMMFRPRGAHEREMTIVELWRQKDHPPAGLRASDLVAEFNSRVARVLSIPLMPVLGLYLALGRGRSDRLVGFAVGLIILIAYERVLDFGKNAVESGLVGPLTGLWLPYFVFATGSLLLFARAVLVVPHTPALGGRRWWERAASVLGERLKRSRRRP</sequence>
<dbReference type="Pfam" id="PF03739">
    <property type="entry name" value="LptF_LptG"/>
    <property type="match status" value="1"/>
</dbReference>
<feature type="transmembrane region" description="Helical" evidence="6">
    <location>
        <begin position="59"/>
        <end position="80"/>
    </location>
</feature>
<evidence type="ECO:0000256" key="6">
    <source>
        <dbReference type="SAM" id="Phobius"/>
    </source>
</evidence>
<evidence type="ECO:0000256" key="4">
    <source>
        <dbReference type="ARBA" id="ARBA00022989"/>
    </source>
</evidence>
<keyword evidence="2" id="KW-1003">Cell membrane</keyword>
<dbReference type="GO" id="GO:0043190">
    <property type="term" value="C:ATP-binding cassette (ABC) transporter complex"/>
    <property type="evidence" value="ECO:0007669"/>
    <property type="project" value="TreeGrafter"/>
</dbReference>
<dbReference type="AlphaFoldDB" id="A0A564WFF0"/>
<comment type="caution">
    <text evidence="7">The sequence shown here is derived from an EMBL/GenBank/DDBJ whole genome shotgun (WGS) entry which is preliminary data.</text>
</comment>
<feature type="transmembrane region" description="Helical" evidence="6">
    <location>
        <begin position="350"/>
        <end position="371"/>
    </location>
</feature>
<reference evidence="7" key="1">
    <citation type="submission" date="2018-11" db="EMBL/GenBank/DDBJ databases">
        <authorList>
            <person name="Onetto C."/>
        </authorList>
    </citation>
    <scope>NUCLEOTIDE SEQUENCE [LARGE SCALE GENOMIC DNA]</scope>
</reference>
<keyword evidence="5 6" id="KW-0472">Membrane</keyword>
<gene>
    <name evidence="7" type="ORF">DF3PA_40103</name>
</gene>
<dbReference type="InterPro" id="IPR005495">
    <property type="entry name" value="LptG/LptF_permease"/>
</dbReference>
<evidence type="ECO:0000256" key="3">
    <source>
        <dbReference type="ARBA" id="ARBA00022692"/>
    </source>
</evidence>
<feature type="transmembrane region" description="Helical" evidence="6">
    <location>
        <begin position="313"/>
        <end position="330"/>
    </location>
</feature>
<evidence type="ECO:0000313" key="7">
    <source>
        <dbReference type="EMBL" id="VUX47227.1"/>
    </source>
</evidence>
<dbReference type="EMBL" id="UXAT02000034">
    <property type="protein sequence ID" value="VUX47227.1"/>
    <property type="molecule type" value="Genomic_DNA"/>
</dbReference>
<accession>A0A564WFF0</accession>
<dbReference type="GO" id="GO:0015920">
    <property type="term" value="P:lipopolysaccharide transport"/>
    <property type="evidence" value="ECO:0007669"/>
    <property type="project" value="TreeGrafter"/>
</dbReference>
<dbReference type="PANTHER" id="PTHR33529">
    <property type="entry name" value="SLR0882 PROTEIN-RELATED"/>
    <property type="match status" value="1"/>
</dbReference>
<organism evidence="7 8">
    <name type="scientific">Candidatus Defluviicoccus seviourii</name>
    <dbReference type="NCBI Taxonomy" id="2565273"/>
    <lineage>
        <taxon>Bacteria</taxon>
        <taxon>Pseudomonadati</taxon>
        <taxon>Pseudomonadota</taxon>
        <taxon>Alphaproteobacteria</taxon>
        <taxon>Rhodospirillales</taxon>
        <taxon>Rhodospirillaceae</taxon>
        <taxon>Defluviicoccus</taxon>
    </lineage>
</organism>
<evidence type="ECO:0000256" key="2">
    <source>
        <dbReference type="ARBA" id="ARBA00022475"/>
    </source>
</evidence>
<keyword evidence="8" id="KW-1185">Reference proteome</keyword>
<comment type="subcellular location">
    <subcellularLocation>
        <location evidence="1">Cell membrane</location>
        <topology evidence="1">Multi-pass membrane protein</topology>
    </subcellularLocation>
</comment>